<feature type="transmembrane region" description="Helical" evidence="1">
    <location>
        <begin position="452"/>
        <end position="475"/>
    </location>
</feature>
<sequence>MEWTNIFQRRTPNTRTCWGYSFEWTDEHVSPEETDHMKHTYDVLGEECLKRLNEISPPPRSALPRNNGLYAEKTAESTVDQEDAPPPAPRDLYILLRDNAEKDPKLRELWEEINTIPDWVDWKQIERGQDVFYRYGGANLTGLAYQSLLGGMGAARVVETLARTGGFSTKVARRRLYETTQHILQCTRSLSSIQPGGAGFASSVRVRLLHAAVRMRIMKLAADRPDYYKVDDWGVPINDLDSIGTIATFSSTLVWLSLPRQGLFLRKQEIEDYIALWRYVAYLVGCPHDSFSTPSKAKAIMESLLYYEIEPTKTGAILAQNIIASLSDNPPTYASASMLVASARWLNGEELCDRLGLIRPSLYYYMLMIGQCAFFCVMCYTYRSIPYLDRKKVATLKAVFYSFIVDSKFGLQGKETNFEFKYVPEYDILTDLGRRGDDVVGTRSVEWRNLKWACFAAVGLGVGLWGTVKVLGMAMRAVGIL</sequence>
<feature type="domain" description="ER-bound oxygenase mpaB/mpaB'/Rubber oxygenase catalytic" evidence="2">
    <location>
        <begin position="134"/>
        <end position="358"/>
    </location>
</feature>
<protein>
    <recommendedName>
        <fullName evidence="2">ER-bound oxygenase mpaB/mpaB'/Rubber oxygenase catalytic domain-containing protein</fullName>
    </recommendedName>
</protein>
<keyword evidence="1" id="KW-0472">Membrane</keyword>
<keyword evidence="1" id="KW-0812">Transmembrane</keyword>
<dbReference type="PANTHER" id="PTHR37539:SF1">
    <property type="entry name" value="ER-BOUND OXYGENASE MPAB_MPAB'_RUBBER OXYGENASE CATALYTIC DOMAIN-CONTAINING PROTEIN"/>
    <property type="match status" value="1"/>
</dbReference>
<organism evidence="3 4">
    <name type="scientific">Aulographum hederae CBS 113979</name>
    <dbReference type="NCBI Taxonomy" id="1176131"/>
    <lineage>
        <taxon>Eukaryota</taxon>
        <taxon>Fungi</taxon>
        <taxon>Dikarya</taxon>
        <taxon>Ascomycota</taxon>
        <taxon>Pezizomycotina</taxon>
        <taxon>Dothideomycetes</taxon>
        <taxon>Pleosporomycetidae</taxon>
        <taxon>Aulographales</taxon>
        <taxon>Aulographaceae</taxon>
    </lineage>
</organism>
<dbReference type="OrthoDB" id="6361347at2759"/>
<dbReference type="InterPro" id="IPR037473">
    <property type="entry name" value="Lcp-like"/>
</dbReference>
<evidence type="ECO:0000313" key="4">
    <source>
        <dbReference type="Proteomes" id="UP000800041"/>
    </source>
</evidence>
<dbReference type="PANTHER" id="PTHR37539">
    <property type="entry name" value="SECRETED PROTEIN-RELATED"/>
    <property type="match status" value="1"/>
</dbReference>
<dbReference type="InterPro" id="IPR018713">
    <property type="entry name" value="MPAB/Lcp_cat_dom"/>
</dbReference>
<name>A0A6G1HEN5_9PEZI</name>
<accession>A0A6G1HEN5</accession>
<dbReference type="AlphaFoldDB" id="A0A6G1HEN5"/>
<keyword evidence="4" id="KW-1185">Reference proteome</keyword>
<keyword evidence="1" id="KW-1133">Transmembrane helix</keyword>
<evidence type="ECO:0000313" key="3">
    <source>
        <dbReference type="EMBL" id="KAF1991398.1"/>
    </source>
</evidence>
<dbReference type="Proteomes" id="UP000800041">
    <property type="component" value="Unassembled WGS sequence"/>
</dbReference>
<evidence type="ECO:0000256" key="1">
    <source>
        <dbReference type="SAM" id="Phobius"/>
    </source>
</evidence>
<reference evidence="3" key="1">
    <citation type="journal article" date="2020" name="Stud. Mycol.">
        <title>101 Dothideomycetes genomes: a test case for predicting lifestyles and emergence of pathogens.</title>
        <authorList>
            <person name="Haridas S."/>
            <person name="Albert R."/>
            <person name="Binder M."/>
            <person name="Bloem J."/>
            <person name="Labutti K."/>
            <person name="Salamov A."/>
            <person name="Andreopoulos B."/>
            <person name="Baker S."/>
            <person name="Barry K."/>
            <person name="Bills G."/>
            <person name="Bluhm B."/>
            <person name="Cannon C."/>
            <person name="Castanera R."/>
            <person name="Culley D."/>
            <person name="Daum C."/>
            <person name="Ezra D."/>
            <person name="Gonzalez J."/>
            <person name="Henrissat B."/>
            <person name="Kuo A."/>
            <person name="Liang C."/>
            <person name="Lipzen A."/>
            <person name="Lutzoni F."/>
            <person name="Magnuson J."/>
            <person name="Mondo S."/>
            <person name="Nolan M."/>
            <person name="Ohm R."/>
            <person name="Pangilinan J."/>
            <person name="Park H.-J."/>
            <person name="Ramirez L."/>
            <person name="Alfaro M."/>
            <person name="Sun H."/>
            <person name="Tritt A."/>
            <person name="Yoshinaga Y."/>
            <person name="Zwiers L.-H."/>
            <person name="Turgeon B."/>
            <person name="Goodwin S."/>
            <person name="Spatafora J."/>
            <person name="Crous P."/>
            <person name="Grigoriev I."/>
        </authorList>
    </citation>
    <scope>NUCLEOTIDE SEQUENCE</scope>
    <source>
        <strain evidence="3">CBS 113979</strain>
    </source>
</reference>
<dbReference type="Pfam" id="PF09995">
    <property type="entry name" value="MPAB_Lcp_cat"/>
    <property type="match status" value="1"/>
</dbReference>
<dbReference type="EMBL" id="ML977139">
    <property type="protein sequence ID" value="KAF1991398.1"/>
    <property type="molecule type" value="Genomic_DNA"/>
</dbReference>
<evidence type="ECO:0000259" key="2">
    <source>
        <dbReference type="Pfam" id="PF09995"/>
    </source>
</evidence>
<gene>
    <name evidence="3" type="ORF">K402DRAFT_322482</name>
</gene>
<proteinExistence type="predicted"/>
<dbReference type="GO" id="GO:0016491">
    <property type="term" value="F:oxidoreductase activity"/>
    <property type="evidence" value="ECO:0007669"/>
    <property type="project" value="InterPro"/>
</dbReference>
<feature type="transmembrane region" description="Helical" evidence="1">
    <location>
        <begin position="362"/>
        <end position="382"/>
    </location>
</feature>